<keyword evidence="2" id="KW-1185">Reference proteome</keyword>
<dbReference type="OrthoDB" id="3391859at2"/>
<dbReference type="EMBL" id="QGSZ01000255">
    <property type="protein sequence ID" value="RQX00054.1"/>
    <property type="molecule type" value="Genomic_DNA"/>
</dbReference>
<name>A0A3N9WGM5_9ACTN</name>
<dbReference type="AlphaFoldDB" id="A0A3N9WGM5"/>
<gene>
    <name evidence="1" type="ORF">DLJ59_22780</name>
</gene>
<proteinExistence type="predicted"/>
<comment type="caution">
    <text evidence="1">The sequence shown here is derived from an EMBL/GenBank/DDBJ whole genome shotgun (WGS) entry which is preliminary data.</text>
</comment>
<sequence>MRYQIHFEQEVPAGALCRFLTEGYGISPDAVYVGRVEDRAVDDPRPVAMLSAPLEDEEFGWILTGDTDLADAIGQGERELAVTLARTFGVRALVDDGSIYPSRWLLVGTDGSSGRVLIDEDAAADGHLRVVHALEPISGEPHLAVVPPPDWARDW</sequence>
<dbReference type="Proteomes" id="UP000282312">
    <property type="component" value="Unassembled WGS sequence"/>
</dbReference>
<evidence type="ECO:0000313" key="2">
    <source>
        <dbReference type="Proteomes" id="UP000282312"/>
    </source>
</evidence>
<reference evidence="1 2" key="1">
    <citation type="submission" date="2018-05" db="EMBL/GenBank/DDBJ databases">
        <title>Micromonospora from Atacama Desert.</title>
        <authorList>
            <person name="Carro L."/>
            <person name="Goodfellow M."/>
            <person name="Klenk H.-P."/>
        </authorList>
    </citation>
    <scope>NUCLEOTIDE SEQUENCE [LARGE SCALE GENOMIC DNA]</scope>
    <source>
        <strain evidence="1 2">LB39</strain>
    </source>
</reference>
<protein>
    <submittedName>
        <fullName evidence="1">Uncharacterized protein</fullName>
    </submittedName>
</protein>
<accession>A0A3N9WGM5</accession>
<organism evidence="1 2">
    <name type="scientific">Micromonospora inaquosa</name>
    <dbReference type="NCBI Taxonomy" id="2203716"/>
    <lineage>
        <taxon>Bacteria</taxon>
        <taxon>Bacillati</taxon>
        <taxon>Actinomycetota</taxon>
        <taxon>Actinomycetes</taxon>
        <taxon>Micromonosporales</taxon>
        <taxon>Micromonosporaceae</taxon>
        <taxon>Micromonospora</taxon>
    </lineage>
</organism>
<evidence type="ECO:0000313" key="1">
    <source>
        <dbReference type="EMBL" id="RQX00054.1"/>
    </source>
</evidence>